<evidence type="ECO:0000256" key="7">
    <source>
        <dbReference type="ARBA" id="ARBA00023065"/>
    </source>
</evidence>
<dbReference type="SUPFAM" id="SSF52058">
    <property type="entry name" value="L domain-like"/>
    <property type="match status" value="1"/>
</dbReference>
<dbReference type="PANTHER" id="PTHR46473">
    <property type="entry name" value="GH08155P"/>
    <property type="match status" value="1"/>
</dbReference>
<evidence type="ECO:0000256" key="4">
    <source>
        <dbReference type="ARBA" id="ARBA00022692"/>
    </source>
</evidence>
<evidence type="ECO:0000313" key="12">
    <source>
        <dbReference type="Proteomes" id="UP001527925"/>
    </source>
</evidence>
<keyword evidence="5" id="KW-0732">Signal</keyword>
<keyword evidence="12" id="KW-1185">Reference proteome</keyword>
<keyword evidence="6" id="KW-1133">Transmembrane helix</keyword>
<evidence type="ECO:0000256" key="9">
    <source>
        <dbReference type="ARBA" id="ARBA00023157"/>
    </source>
</evidence>
<name>A0ABR4ND38_9FUNG</name>
<comment type="subcellular location">
    <subcellularLocation>
        <location evidence="1">Cell membrane</location>
        <topology evidence="1">Single-pass membrane protein</topology>
    </subcellularLocation>
</comment>
<organism evidence="11 12">
    <name type="scientific">Polyrhizophydium stewartii</name>
    <dbReference type="NCBI Taxonomy" id="2732419"/>
    <lineage>
        <taxon>Eukaryota</taxon>
        <taxon>Fungi</taxon>
        <taxon>Fungi incertae sedis</taxon>
        <taxon>Chytridiomycota</taxon>
        <taxon>Chytridiomycota incertae sedis</taxon>
        <taxon>Chytridiomycetes</taxon>
        <taxon>Rhizophydiales</taxon>
        <taxon>Rhizophydiales incertae sedis</taxon>
        <taxon>Polyrhizophydium</taxon>
    </lineage>
</organism>
<keyword evidence="10" id="KW-0407">Ion channel</keyword>
<evidence type="ECO:0000256" key="10">
    <source>
        <dbReference type="ARBA" id="ARBA00023303"/>
    </source>
</evidence>
<accession>A0ABR4ND38</accession>
<keyword evidence="3" id="KW-1003">Cell membrane</keyword>
<evidence type="ECO:0000256" key="6">
    <source>
        <dbReference type="ARBA" id="ARBA00022989"/>
    </source>
</evidence>
<dbReference type="EMBL" id="JADGIZ020000011">
    <property type="protein sequence ID" value="KAL2917411.1"/>
    <property type="molecule type" value="Genomic_DNA"/>
</dbReference>
<keyword evidence="8" id="KW-0472">Membrane</keyword>
<keyword evidence="4" id="KW-0812">Transmembrane</keyword>
<evidence type="ECO:0000256" key="2">
    <source>
        <dbReference type="ARBA" id="ARBA00022448"/>
    </source>
</evidence>
<keyword evidence="2" id="KW-0813">Transport</keyword>
<gene>
    <name evidence="11" type="primary">LRRC57</name>
    <name evidence="11" type="ORF">HK105_203076</name>
</gene>
<sequence length="181" mass="19949">MGPLLTLVYMYEHDGLTKHADESIGILTRLGDIDPLRRDYYMDLRSRFVWAKHVEAGLEPAVRKTATGLCDLGLTQVPDAVPLAFTATVDLSRNGLRDMAFVASLVLVQELVLDDNQITHVPDEIAAMGRLRTLSLRRNRIASAQAAAAVKSLRSLRTLDLAGNPLPAEDMKLTASWLRAE</sequence>
<evidence type="ECO:0000313" key="11">
    <source>
        <dbReference type="EMBL" id="KAL2917411.1"/>
    </source>
</evidence>
<dbReference type="InterPro" id="IPR032675">
    <property type="entry name" value="LRR_dom_sf"/>
</dbReference>
<evidence type="ECO:0000256" key="8">
    <source>
        <dbReference type="ARBA" id="ARBA00023136"/>
    </source>
</evidence>
<dbReference type="Proteomes" id="UP001527925">
    <property type="component" value="Unassembled WGS sequence"/>
</dbReference>
<proteinExistence type="predicted"/>
<evidence type="ECO:0000256" key="3">
    <source>
        <dbReference type="ARBA" id="ARBA00022475"/>
    </source>
</evidence>
<dbReference type="InterPro" id="IPR051432">
    <property type="entry name" value="KCNMA1_auxiliary"/>
</dbReference>
<dbReference type="Gene3D" id="3.80.10.10">
    <property type="entry name" value="Ribonuclease Inhibitor"/>
    <property type="match status" value="1"/>
</dbReference>
<protein>
    <submittedName>
        <fullName evidence="11">Leucine-rich repeat-containing protein 57</fullName>
    </submittedName>
</protein>
<comment type="caution">
    <text evidence="11">The sequence shown here is derived from an EMBL/GenBank/DDBJ whole genome shotgun (WGS) entry which is preliminary data.</text>
</comment>
<dbReference type="PANTHER" id="PTHR46473:SF22">
    <property type="entry name" value="ELRR (EXTRACELLULAR LEUCINE-RICH REPEAT) ONLY"/>
    <property type="match status" value="1"/>
</dbReference>
<dbReference type="InterPro" id="IPR001611">
    <property type="entry name" value="Leu-rich_rpt"/>
</dbReference>
<evidence type="ECO:0000256" key="1">
    <source>
        <dbReference type="ARBA" id="ARBA00004162"/>
    </source>
</evidence>
<dbReference type="Pfam" id="PF13855">
    <property type="entry name" value="LRR_8"/>
    <property type="match status" value="1"/>
</dbReference>
<keyword evidence="7" id="KW-0406">Ion transport</keyword>
<evidence type="ECO:0000256" key="5">
    <source>
        <dbReference type="ARBA" id="ARBA00022729"/>
    </source>
</evidence>
<keyword evidence="9" id="KW-1015">Disulfide bond</keyword>
<reference evidence="11 12" key="1">
    <citation type="submission" date="2023-09" db="EMBL/GenBank/DDBJ databases">
        <title>Pangenome analysis of Batrachochytrium dendrobatidis and related Chytrids.</title>
        <authorList>
            <person name="Yacoub M.N."/>
            <person name="Stajich J.E."/>
            <person name="James T.Y."/>
        </authorList>
    </citation>
    <scope>NUCLEOTIDE SEQUENCE [LARGE SCALE GENOMIC DNA]</scope>
    <source>
        <strain evidence="11 12">JEL0888</strain>
    </source>
</reference>